<gene>
    <name evidence="2" type="ORF">H8S22_12850</name>
</gene>
<dbReference type="Proteomes" id="UP000635828">
    <property type="component" value="Unassembled WGS sequence"/>
</dbReference>
<evidence type="ECO:0000256" key="1">
    <source>
        <dbReference type="SAM" id="Phobius"/>
    </source>
</evidence>
<organism evidence="2 3">
    <name type="scientific">Anaerostipes hominis</name>
    <name type="common">ex Liu et al. 2021</name>
    <dbReference type="NCBI Taxonomy" id="2763018"/>
    <lineage>
        <taxon>Bacteria</taxon>
        <taxon>Bacillati</taxon>
        <taxon>Bacillota</taxon>
        <taxon>Clostridia</taxon>
        <taxon>Lachnospirales</taxon>
        <taxon>Lachnospiraceae</taxon>
        <taxon>Anaerostipes</taxon>
    </lineage>
</organism>
<feature type="transmembrane region" description="Helical" evidence="1">
    <location>
        <begin position="117"/>
        <end position="144"/>
    </location>
</feature>
<name>A0ABR7FTI7_9FIRM</name>
<feature type="transmembrane region" description="Helical" evidence="1">
    <location>
        <begin position="151"/>
        <end position="168"/>
    </location>
</feature>
<evidence type="ECO:0000313" key="2">
    <source>
        <dbReference type="EMBL" id="MBC5678454.1"/>
    </source>
</evidence>
<sequence>MRGLIYKDFSLFYKSIDKKLIIIAAAAIILLLVNAGDFSGLLATIMFAMTVGMQNVMSFASDEQVRWKKYQLTMPVNSFFAVGSKYISVLLTIGISIAASILLYFVSSVIYQSFDGALLFVSVSVATIIPLICTAICLPLTYWFGFRSAQTMGLLVTVPIFYLIKYFEDGPGLVSLTDTISAYILAGFLISAVLFIFSYAVSVLGYSRKK</sequence>
<keyword evidence="1" id="KW-0472">Membrane</keyword>
<accession>A0ABR7FTI7</accession>
<evidence type="ECO:0000313" key="3">
    <source>
        <dbReference type="Proteomes" id="UP000635828"/>
    </source>
</evidence>
<dbReference type="EMBL" id="JACOOS010000016">
    <property type="protein sequence ID" value="MBC5678454.1"/>
    <property type="molecule type" value="Genomic_DNA"/>
</dbReference>
<comment type="caution">
    <text evidence="2">The sequence shown here is derived from an EMBL/GenBank/DDBJ whole genome shotgun (WGS) entry which is preliminary data.</text>
</comment>
<proteinExistence type="predicted"/>
<dbReference type="RefSeq" id="WP_024728672.1">
    <property type="nucleotide sequence ID" value="NZ_JACOOS010000016.1"/>
</dbReference>
<keyword evidence="1" id="KW-1133">Transmembrane helix</keyword>
<dbReference type="Pfam" id="PF13346">
    <property type="entry name" value="ABC2_membrane_5"/>
    <property type="match status" value="1"/>
</dbReference>
<dbReference type="InterPro" id="IPR025699">
    <property type="entry name" value="ABC2_memb-like"/>
</dbReference>
<keyword evidence="1" id="KW-0812">Transmembrane</keyword>
<protein>
    <submittedName>
        <fullName evidence="2">ABC-2 transporter permease</fullName>
    </submittedName>
</protein>
<feature type="transmembrane region" description="Helical" evidence="1">
    <location>
        <begin position="180"/>
        <end position="206"/>
    </location>
</feature>
<reference evidence="2 3" key="1">
    <citation type="submission" date="2020-08" db="EMBL/GenBank/DDBJ databases">
        <title>Genome public.</title>
        <authorList>
            <person name="Liu C."/>
            <person name="Sun Q."/>
        </authorList>
    </citation>
    <scope>NUCLEOTIDE SEQUENCE [LARGE SCALE GENOMIC DNA]</scope>
    <source>
        <strain evidence="2 3">NSJ-7</strain>
    </source>
</reference>
<keyword evidence="3" id="KW-1185">Reference proteome</keyword>
<feature type="transmembrane region" description="Helical" evidence="1">
    <location>
        <begin position="86"/>
        <end position="111"/>
    </location>
</feature>